<dbReference type="AlphaFoldDB" id="A0A3M6TMN6"/>
<feature type="region of interest" description="Disordered" evidence="1">
    <location>
        <begin position="43"/>
        <end position="83"/>
    </location>
</feature>
<organism evidence="2 3">
    <name type="scientific">Pocillopora damicornis</name>
    <name type="common">Cauliflower coral</name>
    <name type="synonym">Millepora damicornis</name>
    <dbReference type="NCBI Taxonomy" id="46731"/>
    <lineage>
        <taxon>Eukaryota</taxon>
        <taxon>Metazoa</taxon>
        <taxon>Cnidaria</taxon>
        <taxon>Anthozoa</taxon>
        <taxon>Hexacorallia</taxon>
        <taxon>Scleractinia</taxon>
        <taxon>Astrocoeniina</taxon>
        <taxon>Pocilloporidae</taxon>
        <taxon>Pocillopora</taxon>
    </lineage>
</organism>
<keyword evidence="3" id="KW-1185">Reference proteome</keyword>
<dbReference type="EMBL" id="RCHS01003332">
    <property type="protein sequence ID" value="RMX42568.1"/>
    <property type="molecule type" value="Genomic_DNA"/>
</dbReference>
<evidence type="ECO:0000256" key="1">
    <source>
        <dbReference type="SAM" id="MobiDB-lite"/>
    </source>
</evidence>
<protein>
    <submittedName>
        <fullName evidence="2">Uncharacterized protein</fullName>
    </submittedName>
</protein>
<name>A0A3M6TMN6_POCDA</name>
<dbReference type="Proteomes" id="UP000275408">
    <property type="component" value="Unassembled WGS sequence"/>
</dbReference>
<evidence type="ECO:0000313" key="3">
    <source>
        <dbReference type="Proteomes" id="UP000275408"/>
    </source>
</evidence>
<comment type="caution">
    <text evidence="2">The sequence shown here is derived from an EMBL/GenBank/DDBJ whole genome shotgun (WGS) entry which is preliminary data.</text>
</comment>
<accession>A0A3M6TMN6</accession>
<feature type="compositionally biased region" description="Polar residues" evidence="1">
    <location>
        <begin position="47"/>
        <end position="56"/>
    </location>
</feature>
<evidence type="ECO:0000313" key="2">
    <source>
        <dbReference type="EMBL" id="RMX42568.1"/>
    </source>
</evidence>
<proteinExistence type="predicted"/>
<sequence>MYGAYKEKERVWKRESRMKAPSPRKAVAERRKCRERVRLHKLRKKLSTSQDANSTDLEFAYKSPQASGKAVHKDSPFLPNSPRKQKAVITKIAKSSGLSKSNGNTCIAKSTVDSVQEFYFHDSISHQAPRRRDFVIVKENGKKSKL</sequence>
<feature type="region of interest" description="Disordered" evidence="1">
    <location>
        <begin position="1"/>
        <end position="31"/>
    </location>
</feature>
<gene>
    <name evidence="2" type="ORF">pdam_00016883</name>
</gene>
<feature type="compositionally biased region" description="Basic and acidic residues" evidence="1">
    <location>
        <begin position="1"/>
        <end position="18"/>
    </location>
</feature>
<reference evidence="2 3" key="1">
    <citation type="journal article" date="2018" name="Sci. Rep.">
        <title>Comparative analysis of the Pocillopora damicornis genome highlights role of immune system in coral evolution.</title>
        <authorList>
            <person name="Cunning R."/>
            <person name="Bay R.A."/>
            <person name="Gillette P."/>
            <person name="Baker A.C."/>
            <person name="Traylor-Knowles N."/>
        </authorList>
    </citation>
    <scope>NUCLEOTIDE SEQUENCE [LARGE SCALE GENOMIC DNA]</scope>
    <source>
        <strain evidence="2">RSMAS</strain>
        <tissue evidence="2">Whole animal</tissue>
    </source>
</reference>